<dbReference type="WBParaSite" id="L893_g33517.t1">
    <property type="protein sequence ID" value="L893_g33517.t1"/>
    <property type="gene ID" value="L893_g33517"/>
</dbReference>
<accession>A0A1I8A744</accession>
<protein>
    <submittedName>
        <fullName evidence="2">DUF397 domain-containing protein</fullName>
    </submittedName>
</protein>
<sequence>MTGRRSDYTKGSSTCIVYVCLRRLQIAKEGRAPSARFQAPLPTTAPYGTAGVSLTRTLSKRRLERFEKGINT</sequence>
<name>A0A1I8A744_9BILA</name>
<evidence type="ECO:0000313" key="1">
    <source>
        <dbReference type="Proteomes" id="UP000095287"/>
    </source>
</evidence>
<reference evidence="2" key="1">
    <citation type="submission" date="2016-11" db="UniProtKB">
        <authorList>
            <consortium name="WormBaseParasite"/>
        </authorList>
    </citation>
    <scope>IDENTIFICATION</scope>
</reference>
<evidence type="ECO:0000313" key="2">
    <source>
        <dbReference type="WBParaSite" id="L893_g33517.t1"/>
    </source>
</evidence>
<organism evidence="1 2">
    <name type="scientific">Steinernema glaseri</name>
    <dbReference type="NCBI Taxonomy" id="37863"/>
    <lineage>
        <taxon>Eukaryota</taxon>
        <taxon>Metazoa</taxon>
        <taxon>Ecdysozoa</taxon>
        <taxon>Nematoda</taxon>
        <taxon>Chromadorea</taxon>
        <taxon>Rhabditida</taxon>
        <taxon>Tylenchina</taxon>
        <taxon>Panagrolaimomorpha</taxon>
        <taxon>Strongyloidoidea</taxon>
        <taxon>Steinernematidae</taxon>
        <taxon>Steinernema</taxon>
    </lineage>
</organism>
<keyword evidence="1" id="KW-1185">Reference proteome</keyword>
<dbReference type="AlphaFoldDB" id="A0A1I8A744"/>
<proteinExistence type="predicted"/>
<dbReference type="Proteomes" id="UP000095287">
    <property type="component" value="Unplaced"/>
</dbReference>